<dbReference type="RefSeq" id="XP_001316677.1">
    <property type="nucleotide sequence ID" value="XM_001316642.1"/>
</dbReference>
<keyword evidence="3" id="KW-1185">Reference proteome</keyword>
<dbReference type="AlphaFoldDB" id="A2ES90"/>
<reference evidence="2" key="1">
    <citation type="submission" date="2006-10" db="EMBL/GenBank/DDBJ databases">
        <authorList>
            <person name="Amadeo P."/>
            <person name="Zhao Q."/>
            <person name="Wortman J."/>
            <person name="Fraser-Liggett C."/>
            <person name="Carlton J."/>
        </authorList>
    </citation>
    <scope>NUCLEOTIDE SEQUENCE</scope>
    <source>
        <strain evidence="2">G3</strain>
    </source>
</reference>
<feature type="compositionally biased region" description="Polar residues" evidence="1">
    <location>
        <begin position="249"/>
        <end position="281"/>
    </location>
</feature>
<dbReference type="EMBL" id="DS113474">
    <property type="protein sequence ID" value="EAY04454.1"/>
    <property type="molecule type" value="Genomic_DNA"/>
</dbReference>
<feature type="compositionally biased region" description="Polar residues" evidence="1">
    <location>
        <begin position="323"/>
        <end position="335"/>
    </location>
</feature>
<feature type="compositionally biased region" description="Low complexity" evidence="1">
    <location>
        <begin position="225"/>
        <end position="239"/>
    </location>
</feature>
<dbReference type="VEuPathDB" id="TrichDB:TVAGG3_0716490"/>
<reference evidence="2" key="2">
    <citation type="journal article" date="2007" name="Science">
        <title>Draft genome sequence of the sexually transmitted pathogen Trichomonas vaginalis.</title>
        <authorList>
            <person name="Carlton J.M."/>
            <person name="Hirt R.P."/>
            <person name="Silva J.C."/>
            <person name="Delcher A.L."/>
            <person name="Schatz M."/>
            <person name="Zhao Q."/>
            <person name="Wortman J.R."/>
            <person name="Bidwell S.L."/>
            <person name="Alsmark U.C.M."/>
            <person name="Besteiro S."/>
            <person name="Sicheritz-Ponten T."/>
            <person name="Noel C.J."/>
            <person name="Dacks J.B."/>
            <person name="Foster P.G."/>
            <person name="Simillion C."/>
            <person name="Van de Peer Y."/>
            <person name="Miranda-Saavedra D."/>
            <person name="Barton G.J."/>
            <person name="Westrop G.D."/>
            <person name="Mueller S."/>
            <person name="Dessi D."/>
            <person name="Fiori P.L."/>
            <person name="Ren Q."/>
            <person name="Paulsen I."/>
            <person name="Zhang H."/>
            <person name="Bastida-Corcuera F.D."/>
            <person name="Simoes-Barbosa A."/>
            <person name="Brown M.T."/>
            <person name="Hayes R.D."/>
            <person name="Mukherjee M."/>
            <person name="Okumura C.Y."/>
            <person name="Schneider R."/>
            <person name="Smith A.J."/>
            <person name="Vanacova S."/>
            <person name="Villalvazo M."/>
            <person name="Haas B.J."/>
            <person name="Pertea M."/>
            <person name="Feldblyum T.V."/>
            <person name="Utterback T.R."/>
            <person name="Shu C.L."/>
            <person name="Osoegawa K."/>
            <person name="de Jong P.J."/>
            <person name="Hrdy I."/>
            <person name="Horvathova L."/>
            <person name="Zubacova Z."/>
            <person name="Dolezal P."/>
            <person name="Malik S.B."/>
            <person name="Logsdon J.M. Jr."/>
            <person name="Henze K."/>
            <person name="Gupta A."/>
            <person name="Wang C.C."/>
            <person name="Dunne R.L."/>
            <person name="Upcroft J.A."/>
            <person name="Upcroft P."/>
            <person name="White O."/>
            <person name="Salzberg S.L."/>
            <person name="Tang P."/>
            <person name="Chiu C.-H."/>
            <person name="Lee Y.-S."/>
            <person name="Embley T.M."/>
            <person name="Coombs G.H."/>
            <person name="Mottram J.C."/>
            <person name="Tachezy J."/>
            <person name="Fraser-Liggett C.M."/>
            <person name="Johnson P.J."/>
        </authorList>
    </citation>
    <scope>NUCLEOTIDE SEQUENCE [LARGE SCALE GENOMIC DNA]</scope>
    <source>
        <strain evidence="2">G3</strain>
    </source>
</reference>
<sequence>MNQNDFSFKVQEELNSKGIFNYFRAQYISNVCNEITNNHEFIFKNLQPKVKNMKSSAWNTAYNCIFSILQEYKMKETLKTIQDELNSLNISINPTESPLNIDDITNTDRAKKSSEEKIINFYENAKIDLIIKSNTNNLHRNSIMSNGFTGETDIQNSSLGINKKNDNTLEKASNISLGNQPENDQLQNFKDTFQQSESNGEQDETSTNTSKQINDKDDIQEISDQTNQNNQEIENQNEQVIPDNENRSGKSNGKDNTNNTQSRPNNQTSEQNTKNLSTESPLETDKTPDNNTENQETNKISDNSDIVSDIEEINKPDQEKSNGNENVHTGFSDSFSDIDVGDINIDDIQFDVNMNDSD</sequence>
<proteinExistence type="predicted"/>
<protein>
    <submittedName>
        <fullName evidence="2">Uncharacterized protein</fullName>
    </submittedName>
</protein>
<feature type="compositionally biased region" description="Basic and acidic residues" evidence="1">
    <location>
        <begin position="312"/>
        <end position="322"/>
    </location>
</feature>
<feature type="region of interest" description="Disordered" evidence="1">
    <location>
        <begin position="194"/>
        <end position="339"/>
    </location>
</feature>
<evidence type="ECO:0000313" key="2">
    <source>
        <dbReference type="EMBL" id="EAY04454.1"/>
    </source>
</evidence>
<gene>
    <name evidence="2" type="ORF">TVAG_194190</name>
</gene>
<accession>A2ES90</accession>
<dbReference type="Proteomes" id="UP000001542">
    <property type="component" value="Unassembled WGS sequence"/>
</dbReference>
<feature type="compositionally biased region" description="Polar residues" evidence="1">
    <location>
        <begin position="289"/>
        <end position="306"/>
    </location>
</feature>
<organism evidence="2 3">
    <name type="scientific">Trichomonas vaginalis (strain ATCC PRA-98 / G3)</name>
    <dbReference type="NCBI Taxonomy" id="412133"/>
    <lineage>
        <taxon>Eukaryota</taxon>
        <taxon>Metamonada</taxon>
        <taxon>Parabasalia</taxon>
        <taxon>Trichomonadida</taxon>
        <taxon>Trichomonadidae</taxon>
        <taxon>Trichomonas</taxon>
    </lineage>
</organism>
<dbReference type="KEGG" id="tva:4762314"/>
<dbReference type="VEuPathDB" id="TrichDB:TVAG_194190"/>
<evidence type="ECO:0000256" key="1">
    <source>
        <dbReference type="SAM" id="MobiDB-lite"/>
    </source>
</evidence>
<name>A2ES90_TRIV3</name>
<evidence type="ECO:0000313" key="3">
    <source>
        <dbReference type="Proteomes" id="UP000001542"/>
    </source>
</evidence>
<dbReference type="InParanoid" id="A2ES90"/>
<feature type="compositionally biased region" description="Polar residues" evidence="1">
    <location>
        <begin position="194"/>
        <end position="212"/>
    </location>
</feature>